<sequence>MAMTTNSTDGVSLPVRDEMECLPINIVQEETVLIRECFYSLQGISGDRIRFDSVTSNEGKATVHSPVLAQAGYSAIIPPHLRPQSKLGSGAKEAILICAEAGWLFSRIKEYVDSVIQPSNHQRTQTQQQQPIGSIQRALASALELELQSYQCFLSELEPQVPSLSVRQLLVQMQPPLVRLEHLASLTDGAAHAALPGPQILHSLRLALQHGNSRKRTLVQSLLTRACTPWFDMLYLWTTEGILSDPAHEFFVVDTKSHADDRHLWKEQYLLDFEKVPFGILDEDLIQPAFVVGKAINYIRKCLQDGGWSLQLLVDGDATVDDSHSVAMVDQNAKRALGFVYTPNDVVSTKATVAPIRQTLTRAATLVHSHILKSLHEKHSLFQHLFALKQFLLLGQGDFFATLMIGIHNEFEGFSGLSGIYRHTLTAIVDSALRNTNAIGFPTDILARLHVELNLKPNDDARFQFAAPKGVGSLKDTRTVWDIFELEYQVPDPLLVIVHSEAMDLYKTMFHLLFDIRRLEFMLNLTWRQSATLQHSLQKMVQRNGVTVNKSPEYAQCTILLRKVSMIRQAMTHFVTNVKSYLMFEVLEGEWKKLVRTMHVAETLDEAIKAHDDYLGGINRKSFLHYEDKTREDTTLGNQLRSCLSLATDFCSYQEDLFEEAIEKAEIVNSKKKEAALRLGQGDWGISDAVNELFEEETMFFGLADKSKMLELDELAVEFNDHVETLLLAFDAKLNGRPIFSKNSIATPVTSPSQLHYDQDGDKVHDDLNSLRFLAFQLNCNKYYNAY</sequence>
<proteinExistence type="inferred from homology"/>
<dbReference type="PANTHER" id="PTHR19302">
    <property type="entry name" value="GAMMA TUBULIN COMPLEX PROTEIN"/>
    <property type="match status" value="1"/>
</dbReference>
<dbReference type="Proteomes" id="UP000198406">
    <property type="component" value="Unassembled WGS sequence"/>
</dbReference>
<dbReference type="Pfam" id="PF17681">
    <property type="entry name" value="GCP_N_terminal"/>
    <property type="match status" value="1"/>
</dbReference>
<dbReference type="GO" id="GO:0031122">
    <property type="term" value="P:cytoplasmic microtubule organization"/>
    <property type="evidence" value="ECO:0007669"/>
    <property type="project" value="TreeGrafter"/>
</dbReference>
<dbReference type="InterPro" id="IPR042241">
    <property type="entry name" value="GCP_C_sf"/>
</dbReference>
<dbReference type="GO" id="GO:0007020">
    <property type="term" value="P:microtubule nucleation"/>
    <property type="evidence" value="ECO:0007669"/>
    <property type="project" value="InterPro"/>
</dbReference>
<dbReference type="AlphaFoldDB" id="A0A1Z5JCM1"/>
<protein>
    <submittedName>
        <fullName evidence="8">Uncharacterized protein</fullName>
    </submittedName>
</protein>
<evidence type="ECO:0000313" key="9">
    <source>
        <dbReference type="Proteomes" id="UP000198406"/>
    </source>
</evidence>
<dbReference type="GO" id="GO:0043015">
    <property type="term" value="F:gamma-tubulin binding"/>
    <property type="evidence" value="ECO:0007669"/>
    <property type="project" value="InterPro"/>
</dbReference>
<evidence type="ECO:0000256" key="2">
    <source>
        <dbReference type="ARBA" id="ARBA00010337"/>
    </source>
</evidence>
<dbReference type="InterPro" id="IPR040457">
    <property type="entry name" value="GCP_C"/>
</dbReference>
<dbReference type="Gene3D" id="1.20.120.1900">
    <property type="entry name" value="Gamma-tubulin complex, C-terminal domain"/>
    <property type="match status" value="1"/>
</dbReference>
<dbReference type="Pfam" id="PF04130">
    <property type="entry name" value="GCP_C_terminal"/>
    <property type="match status" value="1"/>
</dbReference>
<comment type="caution">
    <text evidence="8">The sequence shown here is derived from an EMBL/GenBank/DDBJ whole genome shotgun (WGS) entry which is preliminary data.</text>
</comment>
<reference evidence="8 9" key="1">
    <citation type="journal article" date="2015" name="Plant Cell">
        <title>Oil accumulation by the oleaginous diatom Fistulifera solaris as revealed by the genome and transcriptome.</title>
        <authorList>
            <person name="Tanaka T."/>
            <person name="Maeda Y."/>
            <person name="Veluchamy A."/>
            <person name="Tanaka M."/>
            <person name="Abida H."/>
            <person name="Marechal E."/>
            <person name="Bowler C."/>
            <person name="Muto M."/>
            <person name="Sunaga Y."/>
            <person name="Tanaka M."/>
            <person name="Yoshino T."/>
            <person name="Taniguchi T."/>
            <person name="Fukuda Y."/>
            <person name="Nemoto M."/>
            <person name="Matsumoto M."/>
            <person name="Wong P.S."/>
            <person name="Aburatani S."/>
            <person name="Fujibuchi W."/>
        </authorList>
    </citation>
    <scope>NUCLEOTIDE SEQUENCE [LARGE SCALE GENOMIC DNA]</scope>
    <source>
        <strain evidence="8 9">JPCC DA0580</strain>
    </source>
</reference>
<evidence type="ECO:0000313" key="8">
    <source>
        <dbReference type="EMBL" id="GAX11750.1"/>
    </source>
</evidence>
<comment type="subcellular location">
    <subcellularLocation>
        <location evidence="1">Cytoplasm</location>
        <location evidence="1">Cytoskeleton</location>
    </subcellularLocation>
</comment>
<organism evidence="8 9">
    <name type="scientific">Fistulifera solaris</name>
    <name type="common">Oleaginous diatom</name>
    <dbReference type="NCBI Taxonomy" id="1519565"/>
    <lineage>
        <taxon>Eukaryota</taxon>
        <taxon>Sar</taxon>
        <taxon>Stramenopiles</taxon>
        <taxon>Ochrophyta</taxon>
        <taxon>Bacillariophyta</taxon>
        <taxon>Bacillariophyceae</taxon>
        <taxon>Bacillariophycidae</taxon>
        <taxon>Naviculales</taxon>
        <taxon>Naviculaceae</taxon>
        <taxon>Fistulifera</taxon>
    </lineage>
</organism>
<evidence type="ECO:0000256" key="4">
    <source>
        <dbReference type="ARBA" id="ARBA00022701"/>
    </source>
</evidence>
<dbReference type="GO" id="GO:0000930">
    <property type="term" value="C:gamma-tubulin complex"/>
    <property type="evidence" value="ECO:0007669"/>
    <property type="project" value="TreeGrafter"/>
</dbReference>
<accession>A0A1Z5JCM1</accession>
<evidence type="ECO:0000256" key="3">
    <source>
        <dbReference type="ARBA" id="ARBA00022490"/>
    </source>
</evidence>
<dbReference type="GO" id="GO:0000922">
    <property type="term" value="C:spindle pole"/>
    <property type="evidence" value="ECO:0007669"/>
    <property type="project" value="InterPro"/>
</dbReference>
<dbReference type="GO" id="GO:0051011">
    <property type="term" value="F:microtubule minus-end binding"/>
    <property type="evidence" value="ECO:0007669"/>
    <property type="project" value="TreeGrafter"/>
</dbReference>
<dbReference type="PANTHER" id="PTHR19302:SF14">
    <property type="entry name" value="GAMMA-TUBULIN COMPLEX COMPONENT 3"/>
    <property type="match status" value="1"/>
</dbReference>
<keyword evidence="4" id="KW-0493">Microtubule</keyword>
<dbReference type="InterPro" id="IPR041470">
    <property type="entry name" value="GCP_N"/>
</dbReference>
<dbReference type="InParanoid" id="A0A1Z5JCM1"/>
<feature type="domain" description="Gamma tubulin complex component C-terminal" evidence="6">
    <location>
        <begin position="381"/>
        <end position="784"/>
    </location>
</feature>
<keyword evidence="3" id="KW-0963">Cytoplasm</keyword>
<evidence type="ECO:0000256" key="5">
    <source>
        <dbReference type="ARBA" id="ARBA00023212"/>
    </source>
</evidence>
<dbReference type="InterPro" id="IPR007259">
    <property type="entry name" value="GCP"/>
</dbReference>
<keyword evidence="9" id="KW-1185">Reference proteome</keyword>
<dbReference type="OrthoDB" id="5860513at2759"/>
<evidence type="ECO:0000259" key="7">
    <source>
        <dbReference type="Pfam" id="PF17681"/>
    </source>
</evidence>
<evidence type="ECO:0000259" key="6">
    <source>
        <dbReference type="Pfam" id="PF04130"/>
    </source>
</evidence>
<dbReference type="GO" id="GO:0051225">
    <property type="term" value="P:spindle assembly"/>
    <property type="evidence" value="ECO:0007669"/>
    <property type="project" value="TreeGrafter"/>
</dbReference>
<name>A0A1Z5JCM1_FISSO</name>
<feature type="domain" description="Gamma tubulin complex component protein N-terminal" evidence="7">
    <location>
        <begin position="34"/>
        <end position="377"/>
    </location>
</feature>
<evidence type="ECO:0000256" key="1">
    <source>
        <dbReference type="ARBA" id="ARBA00004245"/>
    </source>
</evidence>
<gene>
    <name evidence="8" type="ORF">FisN_7Lh129</name>
</gene>
<dbReference type="GO" id="GO:0005874">
    <property type="term" value="C:microtubule"/>
    <property type="evidence" value="ECO:0007669"/>
    <property type="project" value="UniProtKB-KW"/>
</dbReference>
<comment type="similarity">
    <text evidence="2">Belongs to the TUBGCP family.</text>
</comment>
<keyword evidence="5" id="KW-0206">Cytoskeleton</keyword>
<dbReference type="GO" id="GO:0000278">
    <property type="term" value="P:mitotic cell cycle"/>
    <property type="evidence" value="ECO:0007669"/>
    <property type="project" value="TreeGrafter"/>
</dbReference>
<dbReference type="GO" id="GO:0051321">
    <property type="term" value="P:meiotic cell cycle"/>
    <property type="evidence" value="ECO:0007669"/>
    <property type="project" value="TreeGrafter"/>
</dbReference>
<dbReference type="EMBL" id="BDSP01000044">
    <property type="protein sequence ID" value="GAX11750.1"/>
    <property type="molecule type" value="Genomic_DNA"/>
</dbReference>